<dbReference type="AlphaFoldDB" id="A0A392PUN3"/>
<dbReference type="Proteomes" id="UP000265520">
    <property type="component" value="Unassembled WGS sequence"/>
</dbReference>
<dbReference type="GO" id="GO:0042626">
    <property type="term" value="F:ATPase-coupled transmembrane transporter activity"/>
    <property type="evidence" value="ECO:0007669"/>
    <property type="project" value="TreeGrafter"/>
</dbReference>
<comment type="caution">
    <text evidence="3">The sequence shown here is derived from an EMBL/GenBank/DDBJ whole genome shotgun (WGS) entry which is preliminary data.</text>
</comment>
<dbReference type="GO" id="GO:0005524">
    <property type="term" value="F:ATP binding"/>
    <property type="evidence" value="ECO:0007669"/>
    <property type="project" value="UniProtKB-KW"/>
</dbReference>
<dbReference type="InterPro" id="IPR050173">
    <property type="entry name" value="ABC_transporter_C-like"/>
</dbReference>
<protein>
    <submittedName>
        <fullName evidence="3">ABC transporter C family member 3-like</fullName>
    </submittedName>
</protein>
<keyword evidence="4" id="KW-1185">Reference proteome</keyword>
<proteinExistence type="predicted"/>
<keyword evidence="1" id="KW-0547">Nucleotide-binding</keyword>
<evidence type="ECO:0000256" key="1">
    <source>
        <dbReference type="ARBA" id="ARBA00022741"/>
    </source>
</evidence>
<organism evidence="3 4">
    <name type="scientific">Trifolium medium</name>
    <dbReference type="NCBI Taxonomy" id="97028"/>
    <lineage>
        <taxon>Eukaryota</taxon>
        <taxon>Viridiplantae</taxon>
        <taxon>Streptophyta</taxon>
        <taxon>Embryophyta</taxon>
        <taxon>Tracheophyta</taxon>
        <taxon>Spermatophyta</taxon>
        <taxon>Magnoliopsida</taxon>
        <taxon>eudicotyledons</taxon>
        <taxon>Gunneridae</taxon>
        <taxon>Pentapetalae</taxon>
        <taxon>rosids</taxon>
        <taxon>fabids</taxon>
        <taxon>Fabales</taxon>
        <taxon>Fabaceae</taxon>
        <taxon>Papilionoideae</taxon>
        <taxon>50 kb inversion clade</taxon>
        <taxon>NPAAA clade</taxon>
        <taxon>Hologalegina</taxon>
        <taxon>IRL clade</taxon>
        <taxon>Trifolieae</taxon>
        <taxon>Trifolium</taxon>
    </lineage>
</organism>
<reference evidence="3 4" key="1">
    <citation type="journal article" date="2018" name="Front. Plant Sci.">
        <title>Red Clover (Trifolium pratense) and Zigzag Clover (T. medium) - A Picture of Genomic Similarities and Differences.</title>
        <authorList>
            <person name="Dluhosova J."/>
            <person name="Istvanek J."/>
            <person name="Nedelnik J."/>
            <person name="Repkova J."/>
        </authorList>
    </citation>
    <scope>NUCLEOTIDE SEQUENCE [LARGE SCALE GENOMIC DNA]</scope>
    <source>
        <strain evidence="4">cv. 10/8</strain>
        <tissue evidence="3">Leaf</tissue>
    </source>
</reference>
<name>A0A392PUN3_9FABA</name>
<accession>A0A392PUN3</accession>
<dbReference type="GO" id="GO:0016020">
    <property type="term" value="C:membrane"/>
    <property type="evidence" value="ECO:0007669"/>
    <property type="project" value="TreeGrafter"/>
</dbReference>
<evidence type="ECO:0000313" key="3">
    <source>
        <dbReference type="EMBL" id="MCI15534.1"/>
    </source>
</evidence>
<evidence type="ECO:0000313" key="4">
    <source>
        <dbReference type="Proteomes" id="UP000265520"/>
    </source>
</evidence>
<evidence type="ECO:0000256" key="2">
    <source>
        <dbReference type="ARBA" id="ARBA00022840"/>
    </source>
</evidence>
<sequence>IAGLAVTYGLNLNMIQAWVIWNLCNLENKIISVERMLQYTTIPSEPPLVLEEEKRPDPSWPAYGEVDIRNLQNWFQGSICSTSSSGVAWPNMHVSWRVENRHCW</sequence>
<dbReference type="PANTHER" id="PTHR24223:SF181">
    <property type="entry name" value="ABC TRANSPORTER C FAMILY MEMBER 3"/>
    <property type="match status" value="1"/>
</dbReference>
<dbReference type="PANTHER" id="PTHR24223">
    <property type="entry name" value="ATP-BINDING CASSETTE SUB-FAMILY C"/>
    <property type="match status" value="1"/>
</dbReference>
<dbReference type="EMBL" id="LXQA010096886">
    <property type="protein sequence ID" value="MCI15534.1"/>
    <property type="molecule type" value="Genomic_DNA"/>
</dbReference>
<feature type="non-terminal residue" evidence="3">
    <location>
        <position position="1"/>
    </location>
</feature>
<keyword evidence="2" id="KW-0067">ATP-binding</keyword>